<dbReference type="GO" id="GO:0046061">
    <property type="term" value="P:dATP catabolic process"/>
    <property type="evidence" value="ECO:0007669"/>
    <property type="project" value="TreeGrafter"/>
</dbReference>
<dbReference type="GO" id="GO:0047693">
    <property type="term" value="F:ATP diphosphatase activity"/>
    <property type="evidence" value="ECO:0007669"/>
    <property type="project" value="UniProtKB-EC"/>
</dbReference>
<sequence length="265" mass="30897">MPDRIRGKDNHYDKLYALMKVLREECPWDREQTLLSLRRYTLEEVHEVIEAIELADSTDDWQPLKNELGDLLIQVLFYSRIAEEAGKFNLADVIDALVEKMIYRHPHVFDDANPDDLTDQWNSLKDGEHSERTSLMDGIPPLPALKYAQKQQQRAARVGFDWTEASDVLAKMREELEELEFEVRNKSDIRRIEDEFGDVLFTLTNLARKLDLDAELCLMQTNRKFAGRFRDMEIIADSRDLSLAEMDLDALESLYTEAKNKSEPE</sequence>
<feature type="domain" description="NTP pyrophosphohydrolase MazG-like" evidence="2">
    <location>
        <begin position="32"/>
        <end position="109"/>
    </location>
</feature>
<evidence type="ECO:0000256" key="1">
    <source>
        <dbReference type="SAM" id="Coils"/>
    </source>
</evidence>
<dbReference type="Proteomes" id="UP000231632">
    <property type="component" value="Unassembled WGS sequence"/>
</dbReference>
<dbReference type="Pfam" id="PF03819">
    <property type="entry name" value="MazG"/>
    <property type="match status" value="1"/>
</dbReference>
<keyword evidence="4" id="KW-1185">Reference proteome</keyword>
<dbReference type="GO" id="GO:0046076">
    <property type="term" value="P:dTTP catabolic process"/>
    <property type="evidence" value="ECO:0007669"/>
    <property type="project" value="TreeGrafter"/>
</dbReference>
<dbReference type="SUPFAM" id="SSF101386">
    <property type="entry name" value="all-alpha NTP pyrophosphatases"/>
    <property type="match status" value="2"/>
</dbReference>
<dbReference type="EMBL" id="BDFD01000040">
    <property type="protein sequence ID" value="GAV21462.1"/>
    <property type="molecule type" value="Genomic_DNA"/>
</dbReference>
<keyword evidence="1" id="KW-0175">Coiled coil</keyword>
<dbReference type="PANTHER" id="PTHR30522">
    <property type="entry name" value="NUCLEOSIDE TRIPHOSPHATE PYROPHOSPHOHYDROLASE"/>
    <property type="match status" value="1"/>
</dbReference>
<dbReference type="NCBIfam" id="TIGR00444">
    <property type="entry name" value="mazG"/>
    <property type="match status" value="1"/>
</dbReference>
<keyword evidence="3" id="KW-0378">Hydrolase</keyword>
<dbReference type="Gene3D" id="1.10.287.1080">
    <property type="entry name" value="MazG-like"/>
    <property type="match status" value="2"/>
</dbReference>
<dbReference type="InterPro" id="IPR004518">
    <property type="entry name" value="MazG-like_dom"/>
</dbReference>
<dbReference type="GO" id="GO:0046081">
    <property type="term" value="P:dUTP catabolic process"/>
    <property type="evidence" value="ECO:0007669"/>
    <property type="project" value="TreeGrafter"/>
</dbReference>
<evidence type="ECO:0000313" key="3">
    <source>
        <dbReference type="EMBL" id="GAV21462.1"/>
    </source>
</evidence>
<proteinExistence type="predicted"/>
<dbReference type="OrthoDB" id="5291903at2"/>
<dbReference type="GO" id="GO:0006203">
    <property type="term" value="P:dGTP catabolic process"/>
    <property type="evidence" value="ECO:0007669"/>
    <property type="project" value="TreeGrafter"/>
</dbReference>
<dbReference type="EC" id="3.6.1.8" evidence="3"/>
<dbReference type="GO" id="GO:0046047">
    <property type="term" value="P:TTP catabolic process"/>
    <property type="evidence" value="ECO:0007669"/>
    <property type="project" value="TreeGrafter"/>
</dbReference>
<feature type="coiled-coil region" evidence="1">
    <location>
        <begin position="162"/>
        <end position="189"/>
    </location>
</feature>
<dbReference type="NCBIfam" id="NF007113">
    <property type="entry name" value="PRK09562.1"/>
    <property type="match status" value="1"/>
</dbReference>
<evidence type="ECO:0000313" key="4">
    <source>
        <dbReference type="Proteomes" id="UP000231632"/>
    </source>
</evidence>
<dbReference type="CDD" id="cd11528">
    <property type="entry name" value="NTP-PPase_MazG_Nterm"/>
    <property type="match status" value="1"/>
</dbReference>
<dbReference type="AlphaFoldDB" id="A0A1L8CRB7"/>
<dbReference type="GO" id="GO:0046052">
    <property type="term" value="P:UTP catabolic process"/>
    <property type="evidence" value="ECO:0007669"/>
    <property type="project" value="TreeGrafter"/>
</dbReference>
<reference evidence="3 4" key="1">
    <citation type="journal article" date="2017" name="Arch. Microbiol.">
        <title>Mariprofundus micogutta sp. nov., a novel iron-oxidizing zetaproteobacterium isolated from a deep-sea hydrothermal field at the Bayonnaise knoll of the Izu-Ogasawara arc, and a description of Mariprofundales ord. nov. and Zetaproteobacteria classis nov.</title>
        <authorList>
            <person name="Makita H."/>
            <person name="Tanaka E."/>
            <person name="Mitsunobu S."/>
            <person name="Miyazaki M."/>
            <person name="Nunoura T."/>
            <person name="Uematsu K."/>
            <person name="Takaki Y."/>
            <person name="Nishi S."/>
            <person name="Shimamura S."/>
            <person name="Takai K."/>
        </authorList>
    </citation>
    <scope>NUCLEOTIDE SEQUENCE [LARGE SCALE GENOMIC DNA]</scope>
    <source>
        <strain evidence="3 4">ET2</strain>
    </source>
</reference>
<dbReference type="CDD" id="cd11529">
    <property type="entry name" value="NTP-PPase_MazG_Cterm"/>
    <property type="match status" value="1"/>
</dbReference>
<evidence type="ECO:0000259" key="2">
    <source>
        <dbReference type="Pfam" id="PF03819"/>
    </source>
</evidence>
<dbReference type="STRING" id="1921010.MMIC_P2451"/>
<organism evidence="3 4">
    <name type="scientific">Mariprofundus micogutta</name>
    <dbReference type="NCBI Taxonomy" id="1921010"/>
    <lineage>
        <taxon>Bacteria</taxon>
        <taxon>Pseudomonadati</taxon>
        <taxon>Pseudomonadota</taxon>
        <taxon>Candidatius Mariprofundia</taxon>
        <taxon>Mariprofundales</taxon>
        <taxon>Mariprofundaceae</taxon>
        <taxon>Mariprofundus</taxon>
    </lineage>
</organism>
<accession>A0A1L8CRB7</accession>
<name>A0A1L8CRB7_9PROT</name>
<gene>
    <name evidence="3" type="ORF">MMIC_P2451</name>
</gene>
<dbReference type="InterPro" id="IPR048015">
    <property type="entry name" value="NTP-PPase_MazG-like_N"/>
</dbReference>
<dbReference type="InterPro" id="IPR011551">
    <property type="entry name" value="NTP_PyrPHydrolase_MazG"/>
</dbReference>
<dbReference type="InterPro" id="IPR048011">
    <property type="entry name" value="NTP-PPase_MazG-like_C"/>
</dbReference>
<dbReference type="PANTHER" id="PTHR30522:SF0">
    <property type="entry name" value="NUCLEOSIDE TRIPHOSPHATE PYROPHOSPHOHYDROLASE"/>
    <property type="match status" value="1"/>
</dbReference>
<comment type="caution">
    <text evidence="3">The sequence shown here is derived from an EMBL/GenBank/DDBJ whole genome shotgun (WGS) entry which is preliminary data.</text>
</comment>
<protein>
    <submittedName>
        <fullName evidence="3">ATP diphosphatase</fullName>
        <ecNumber evidence="3">3.6.1.8</ecNumber>
    </submittedName>
</protein>
<dbReference type="RefSeq" id="WP_072660751.1">
    <property type="nucleotide sequence ID" value="NZ_BDFD01000040.1"/>
</dbReference>